<evidence type="ECO:0000256" key="2">
    <source>
        <dbReference type="PROSITE-ProRule" id="PRU00339"/>
    </source>
</evidence>
<gene>
    <name evidence="4" type="ORF">BDZ94DRAFT_1225370</name>
</gene>
<evidence type="ECO:0000256" key="1">
    <source>
        <dbReference type="ARBA" id="ARBA00022803"/>
    </source>
</evidence>
<evidence type="ECO:0000313" key="5">
    <source>
        <dbReference type="Proteomes" id="UP000807353"/>
    </source>
</evidence>
<evidence type="ECO:0000256" key="3">
    <source>
        <dbReference type="SAM" id="MobiDB-lite"/>
    </source>
</evidence>
<dbReference type="InterPro" id="IPR019734">
    <property type="entry name" value="TPR_rpt"/>
</dbReference>
<comment type="caution">
    <text evidence="4">The sequence shown here is derived from an EMBL/GenBank/DDBJ whole genome shotgun (WGS) entry which is preliminary data.</text>
</comment>
<dbReference type="SUPFAM" id="SSF48452">
    <property type="entry name" value="TPR-like"/>
    <property type="match status" value="1"/>
</dbReference>
<dbReference type="Pfam" id="PF13181">
    <property type="entry name" value="TPR_8"/>
    <property type="match status" value="1"/>
</dbReference>
<dbReference type="PANTHER" id="PTHR46423:SF1">
    <property type="entry name" value="RNA POLYMERASE II-ASSOCIATED PROTEIN 3"/>
    <property type="match status" value="1"/>
</dbReference>
<feature type="region of interest" description="Disordered" evidence="3">
    <location>
        <begin position="471"/>
        <end position="527"/>
    </location>
</feature>
<dbReference type="SMART" id="SM00028">
    <property type="entry name" value="TPR"/>
    <property type="match status" value="3"/>
</dbReference>
<dbReference type="Proteomes" id="UP000807353">
    <property type="component" value="Unassembled WGS sequence"/>
</dbReference>
<dbReference type="AlphaFoldDB" id="A0A9P5Y0L5"/>
<dbReference type="PANTHER" id="PTHR46423">
    <property type="entry name" value="RNA POLYMERASE II-ASSOCIATED PROTEIN 3"/>
    <property type="match status" value="1"/>
</dbReference>
<feature type="compositionally biased region" description="Basic and acidic residues" evidence="3">
    <location>
        <begin position="588"/>
        <end position="598"/>
    </location>
</feature>
<feature type="compositionally biased region" description="Low complexity" evidence="3">
    <location>
        <begin position="486"/>
        <end position="507"/>
    </location>
</feature>
<feature type="repeat" description="TPR" evidence="2">
    <location>
        <begin position="424"/>
        <end position="457"/>
    </location>
</feature>
<dbReference type="OrthoDB" id="420195at2759"/>
<name>A0A9P5Y0L5_9AGAR</name>
<accession>A0A9P5Y0L5</accession>
<dbReference type="PROSITE" id="PS50005">
    <property type="entry name" value="TPR"/>
    <property type="match status" value="2"/>
</dbReference>
<dbReference type="GO" id="GO:0101031">
    <property type="term" value="C:protein folding chaperone complex"/>
    <property type="evidence" value="ECO:0007669"/>
    <property type="project" value="TreeGrafter"/>
</dbReference>
<dbReference type="InterPro" id="IPR011990">
    <property type="entry name" value="TPR-like_helical_dom_sf"/>
</dbReference>
<protein>
    <submittedName>
        <fullName evidence="4">Uncharacterized protein</fullName>
    </submittedName>
</protein>
<sequence>MPAKYSHVKKRSATGLLKKAGSNGHVNVKDVTHHHHSRSPNPHVDRGITKAMSAVSQLERAIARILLIRYEQDLARLFSTRLYSVALVHLPTFVMRCISLGGPSWLVYNHDSEEIKDFFRAAMSMDMRQAGERVATKSVLWSYTALRHFAMSNNVPICSRRGLHSLRLLPCFPALQAHLDALEAMPPPVFSKPPHLGSLQEGQEALEDACELKYGLPNNRPPGGWDGDWRGKVRLGYERLAQTLWKVAREFDVRGYGMVLREKLTSKWCDCGCSTDHLGEVCERTVREEEEESGVRSGKQREWDGRGSGVYGWETEEEEDIWEVDLDFGGLDPDDPDAGLESEMTMGEIMEWRYFKAEKEKELGNVAFRKGDYNMAVKHYESAHTVEPELPHYQLNLAAAHIKLNNWIEAEKACTTALGQHRSSKGYFRRARARKMLNRPEEAIRDLRAALKVQPTNAEALTELVSLLPPDRLLPKSRPKPNPEASSITSESSSSSSNQTGGMSGSSETERRERPKPTKQPSFAKTKADDRKLKVVLIPASAAEMALEAFGRHVKEACGYPQHWGKNGEKDKGKGKSNAAKVTPNGVGKEKASGKGRNKLKEMEEIVKSEMVTYPGWDRYIVRRTE</sequence>
<feature type="region of interest" description="Disordered" evidence="3">
    <location>
        <begin position="565"/>
        <end position="598"/>
    </location>
</feature>
<organism evidence="4 5">
    <name type="scientific">Collybia nuda</name>
    <dbReference type="NCBI Taxonomy" id="64659"/>
    <lineage>
        <taxon>Eukaryota</taxon>
        <taxon>Fungi</taxon>
        <taxon>Dikarya</taxon>
        <taxon>Basidiomycota</taxon>
        <taxon>Agaricomycotina</taxon>
        <taxon>Agaricomycetes</taxon>
        <taxon>Agaricomycetidae</taxon>
        <taxon>Agaricales</taxon>
        <taxon>Tricholomatineae</taxon>
        <taxon>Clitocybaceae</taxon>
        <taxon>Collybia</taxon>
    </lineage>
</organism>
<proteinExistence type="predicted"/>
<dbReference type="EMBL" id="MU150325">
    <property type="protein sequence ID" value="KAF9459035.1"/>
    <property type="molecule type" value="Genomic_DNA"/>
</dbReference>
<feature type="repeat" description="TPR" evidence="2">
    <location>
        <begin position="357"/>
        <end position="390"/>
    </location>
</feature>
<dbReference type="InterPro" id="IPR051966">
    <property type="entry name" value="RPAP3"/>
</dbReference>
<dbReference type="Gene3D" id="1.25.40.10">
    <property type="entry name" value="Tetratricopeptide repeat domain"/>
    <property type="match status" value="1"/>
</dbReference>
<reference evidence="4" key="1">
    <citation type="submission" date="2020-11" db="EMBL/GenBank/DDBJ databases">
        <authorList>
            <consortium name="DOE Joint Genome Institute"/>
            <person name="Ahrendt S."/>
            <person name="Riley R."/>
            <person name="Andreopoulos W."/>
            <person name="Labutti K."/>
            <person name="Pangilinan J."/>
            <person name="Ruiz-Duenas F.J."/>
            <person name="Barrasa J.M."/>
            <person name="Sanchez-Garcia M."/>
            <person name="Camarero S."/>
            <person name="Miyauchi S."/>
            <person name="Serrano A."/>
            <person name="Linde D."/>
            <person name="Babiker R."/>
            <person name="Drula E."/>
            <person name="Ayuso-Fernandez I."/>
            <person name="Pacheco R."/>
            <person name="Padilla G."/>
            <person name="Ferreira P."/>
            <person name="Barriuso J."/>
            <person name="Kellner H."/>
            <person name="Castanera R."/>
            <person name="Alfaro M."/>
            <person name="Ramirez L."/>
            <person name="Pisabarro A.G."/>
            <person name="Kuo A."/>
            <person name="Tritt A."/>
            <person name="Lipzen A."/>
            <person name="He G."/>
            <person name="Yan M."/>
            <person name="Ng V."/>
            <person name="Cullen D."/>
            <person name="Martin F."/>
            <person name="Rosso M.-N."/>
            <person name="Henrissat B."/>
            <person name="Hibbett D."/>
            <person name="Martinez A.T."/>
            <person name="Grigoriev I.V."/>
        </authorList>
    </citation>
    <scope>NUCLEOTIDE SEQUENCE</scope>
    <source>
        <strain evidence="4">CBS 247.69</strain>
    </source>
</reference>
<keyword evidence="1 2" id="KW-0802">TPR repeat</keyword>
<evidence type="ECO:0000313" key="4">
    <source>
        <dbReference type="EMBL" id="KAF9459035.1"/>
    </source>
</evidence>
<keyword evidence="5" id="KW-1185">Reference proteome</keyword>